<feature type="transmembrane region" description="Helical" evidence="2">
    <location>
        <begin position="223"/>
        <end position="247"/>
    </location>
</feature>
<feature type="transmembrane region" description="Helical" evidence="2">
    <location>
        <begin position="137"/>
        <end position="163"/>
    </location>
</feature>
<evidence type="ECO:0000256" key="1">
    <source>
        <dbReference type="SAM" id="MobiDB-lite"/>
    </source>
</evidence>
<feature type="transmembrane region" description="Helical" evidence="2">
    <location>
        <begin position="183"/>
        <end position="202"/>
    </location>
</feature>
<comment type="caution">
    <text evidence="3">The sequence shown here is derived from an EMBL/GenBank/DDBJ whole genome shotgun (WGS) entry which is preliminary data.</text>
</comment>
<feature type="transmembrane region" description="Helical" evidence="2">
    <location>
        <begin position="267"/>
        <end position="291"/>
    </location>
</feature>
<evidence type="ECO:0000313" key="4">
    <source>
        <dbReference type="Proteomes" id="UP001498398"/>
    </source>
</evidence>
<feature type="region of interest" description="Disordered" evidence="1">
    <location>
        <begin position="308"/>
        <end position="334"/>
    </location>
</feature>
<feature type="compositionally biased region" description="Basic and acidic residues" evidence="1">
    <location>
        <begin position="313"/>
        <end position="323"/>
    </location>
</feature>
<feature type="transmembrane region" description="Helical" evidence="2">
    <location>
        <begin position="20"/>
        <end position="41"/>
    </location>
</feature>
<feature type="compositionally biased region" description="Polar residues" evidence="1">
    <location>
        <begin position="324"/>
        <end position="334"/>
    </location>
</feature>
<proteinExistence type="predicted"/>
<feature type="transmembrane region" description="Helical" evidence="2">
    <location>
        <begin position="103"/>
        <end position="125"/>
    </location>
</feature>
<accession>A0ABR1JEY7</accession>
<keyword evidence="2" id="KW-1133">Transmembrane helix</keyword>
<keyword evidence="4" id="KW-1185">Reference proteome</keyword>
<organism evidence="3 4">
    <name type="scientific">Marasmiellus scandens</name>
    <dbReference type="NCBI Taxonomy" id="2682957"/>
    <lineage>
        <taxon>Eukaryota</taxon>
        <taxon>Fungi</taxon>
        <taxon>Dikarya</taxon>
        <taxon>Basidiomycota</taxon>
        <taxon>Agaricomycotina</taxon>
        <taxon>Agaricomycetes</taxon>
        <taxon>Agaricomycetidae</taxon>
        <taxon>Agaricales</taxon>
        <taxon>Marasmiineae</taxon>
        <taxon>Omphalotaceae</taxon>
        <taxon>Marasmiellus</taxon>
    </lineage>
</organism>
<keyword evidence="2" id="KW-0472">Membrane</keyword>
<feature type="transmembrane region" description="Helical" evidence="2">
    <location>
        <begin position="53"/>
        <end position="83"/>
    </location>
</feature>
<protein>
    <submittedName>
        <fullName evidence="3">Uncharacterized protein</fullName>
    </submittedName>
</protein>
<evidence type="ECO:0000313" key="3">
    <source>
        <dbReference type="EMBL" id="KAK7459573.1"/>
    </source>
</evidence>
<evidence type="ECO:0000256" key="2">
    <source>
        <dbReference type="SAM" id="Phobius"/>
    </source>
</evidence>
<keyword evidence="2" id="KW-0812">Transmembrane</keyword>
<reference evidence="3 4" key="1">
    <citation type="submission" date="2024-01" db="EMBL/GenBank/DDBJ databases">
        <title>A draft genome for the cacao thread blight pathogen Marasmiellus scandens.</title>
        <authorList>
            <person name="Baruah I.K."/>
            <person name="Leung J."/>
            <person name="Bukari Y."/>
            <person name="Amoako-Attah I."/>
            <person name="Meinhardt L.W."/>
            <person name="Bailey B.A."/>
            <person name="Cohen S.P."/>
        </authorList>
    </citation>
    <scope>NUCLEOTIDE SEQUENCE [LARGE SCALE GENOMIC DNA]</scope>
    <source>
        <strain evidence="3 4">GH-19</strain>
    </source>
</reference>
<sequence length="334" mass="36330">MSAENEVANLLGSMEYLQSAGTIGGCIAYGIFIPIFFLSCYITRNHKLKNHLLVAHSMIMVSSTGIIIADVGLQTRMFSFALIPVHGSTPSWGERLQSSQKSAIPYAILLTWCTMINFIIGDAIIAWRAYVLWSRSLIIKCMLLAFFIGNIGIALYNVASFMISVTSTSDEGHSTNTISTSTAVGYFASLGSNLFATSLILLKSWLFRQTMKDAFIKAKKSTAYQVLVLIIECGLLFGVVQLAAGLITLSSAANDPTSFVINSRTLAYYVISAIYPILSGIVPLLMIIIVAGKRSMIDQSMSSKNLSLTGTSDLERGTTEARDQQLTTMSFVSR</sequence>
<name>A0ABR1JEY7_9AGAR</name>
<gene>
    <name evidence="3" type="ORF">VKT23_009555</name>
</gene>
<dbReference type="EMBL" id="JBANRG010000016">
    <property type="protein sequence ID" value="KAK7459573.1"/>
    <property type="molecule type" value="Genomic_DNA"/>
</dbReference>
<dbReference type="Proteomes" id="UP001498398">
    <property type="component" value="Unassembled WGS sequence"/>
</dbReference>